<evidence type="ECO:0000313" key="2">
    <source>
        <dbReference type="Proteomes" id="UP000821845"/>
    </source>
</evidence>
<reference evidence="1" key="1">
    <citation type="submission" date="2020-05" db="EMBL/GenBank/DDBJ databases">
        <title>Large-scale comparative analyses of tick genomes elucidate their genetic diversity and vector capacities.</title>
        <authorList>
            <person name="Jia N."/>
            <person name="Wang J."/>
            <person name="Shi W."/>
            <person name="Du L."/>
            <person name="Sun Y."/>
            <person name="Zhan W."/>
            <person name="Jiang J."/>
            <person name="Wang Q."/>
            <person name="Zhang B."/>
            <person name="Ji P."/>
            <person name="Sakyi L.B."/>
            <person name="Cui X."/>
            <person name="Yuan T."/>
            <person name="Jiang B."/>
            <person name="Yang W."/>
            <person name="Lam T.T.-Y."/>
            <person name="Chang Q."/>
            <person name="Ding S."/>
            <person name="Wang X."/>
            <person name="Zhu J."/>
            <person name="Ruan X."/>
            <person name="Zhao L."/>
            <person name="Wei J."/>
            <person name="Que T."/>
            <person name="Du C."/>
            <person name="Cheng J."/>
            <person name="Dai P."/>
            <person name="Han X."/>
            <person name="Huang E."/>
            <person name="Gao Y."/>
            <person name="Liu J."/>
            <person name="Shao H."/>
            <person name="Ye R."/>
            <person name="Li L."/>
            <person name="Wei W."/>
            <person name="Wang X."/>
            <person name="Wang C."/>
            <person name="Yang T."/>
            <person name="Huo Q."/>
            <person name="Li W."/>
            <person name="Guo W."/>
            <person name="Chen H."/>
            <person name="Zhou L."/>
            <person name="Ni X."/>
            <person name="Tian J."/>
            <person name="Zhou Y."/>
            <person name="Sheng Y."/>
            <person name="Liu T."/>
            <person name="Pan Y."/>
            <person name="Xia L."/>
            <person name="Li J."/>
            <person name="Zhao F."/>
            <person name="Cao W."/>
        </authorList>
    </citation>
    <scope>NUCLEOTIDE SEQUENCE</scope>
    <source>
        <strain evidence="1">Hyas-2018</strain>
    </source>
</reference>
<evidence type="ECO:0000313" key="1">
    <source>
        <dbReference type="EMBL" id="KAH6936584.1"/>
    </source>
</evidence>
<keyword evidence="2" id="KW-1185">Reference proteome</keyword>
<dbReference type="Proteomes" id="UP000821845">
    <property type="component" value="Chromosome 3"/>
</dbReference>
<gene>
    <name evidence="1" type="ORF">HPB50_019287</name>
</gene>
<dbReference type="EMBL" id="CM023483">
    <property type="protein sequence ID" value="KAH6936584.1"/>
    <property type="molecule type" value="Genomic_DNA"/>
</dbReference>
<protein>
    <submittedName>
        <fullName evidence="1">Uncharacterized protein</fullName>
    </submittedName>
</protein>
<proteinExistence type="predicted"/>
<sequence length="587" mass="66647">MVGSKYKPARKGEVTLSVPIGSLEVTCVSGGVYASNRGRSVKERESAASDRVSRVWVQVHAARIPLFFSPFEKHFLLWDGTDDRRHGTDTPDRDDDVLHRRPKNMEGNSEIAEFFADKSVFLTGITGFLGKVVLEKLLRSCPDIGNVYVLVREKKGLKSKDRLNQILNEKLFANLQLERPEAFNKVVVVPGDLDEPDMGISNADKERIIRDVSVVIHGAASVRFDEPLRVAVNANVRATKRVIDLCYELQNLKVYVHVSTTYCHCHQRELRETVSPALISPTNLLNISEWMDDSMLEALEPKLYEGRPNSYTFTKAVAEMLVQEHAASLPAIIVRPSIITGTAKEPFAGWIDNYNGPTGLLIALAKGVLTSVYGDINKVTDFIPVDMVANCVIAAAWHRASGRSQKMTVYNMSSGADNPLTWHYFMECVQKVPYKIPSKLTFRYPQPRHTNSKTLHRIRMFFQHYLLAQAGDVALWAIGKKPMLSRLYEKVENHLDMLEFFSTKEWYFYNENVRALYSELNATDKDVFNFDVKTIEWKPYLLLYVVSKVSNLLIMLGAWRVLKMISLDPVDMVYTFSSYIQQLVDAF</sequence>
<organism evidence="1 2">
    <name type="scientific">Hyalomma asiaticum</name>
    <name type="common">Tick</name>
    <dbReference type="NCBI Taxonomy" id="266040"/>
    <lineage>
        <taxon>Eukaryota</taxon>
        <taxon>Metazoa</taxon>
        <taxon>Ecdysozoa</taxon>
        <taxon>Arthropoda</taxon>
        <taxon>Chelicerata</taxon>
        <taxon>Arachnida</taxon>
        <taxon>Acari</taxon>
        <taxon>Parasitiformes</taxon>
        <taxon>Ixodida</taxon>
        <taxon>Ixodoidea</taxon>
        <taxon>Ixodidae</taxon>
        <taxon>Hyalomminae</taxon>
        <taxon>Hyalomma</taxon>
    </lineage>
</organism>
<name>A0ACB7SRM3_HYAAI</name>
<comment type="caution">
    <text evidence="1">The sequence shown here is derived from an EMBL/GenBank/DDBJ whole genome shotgun (WGS) entry which is preliminary data.</text>
</comment>
<accession>A0ACB7SRM3</accession>